<accession>A0A317U0N0</accession>
<organism evidence="1 2">
    <name type="scientific">Legionella qingyii</name>
    <dbReference type="NCBI Taxonomy" id="2184757"/>
    <lineage>
        <taxon>Bacteria</taxon>
        <taxon>Pseudomonadati</taxon>
        <taxon>Pseudomonadota</taxon>
        <taxon>Gammaproteobacteria</taxon>
        <taxon>Legionellales</taxon>
        <taxon>Legionellaceae</taxon>
        <taxon>Legionella</taxon>
    </lineage>
</organism>
<name>A0A317U0N0_9GAMM</name>
<evidence type="ECO:0000313" key="2">
    <source>
        <dbReference type="Proteomes" id="UP000247152"/>
    </source>
</evidence>
<protein>
    <submittedName>
        <fullName evidence="1">Uncharacterized protein</fullName>
    </submittedName>
</protein>
<dbReference type="AlphaFoldDB" id="A0A317U0N0"/>
<reference evidence="1 2" key="1">
    <citation type="submission" date="2018-05" db="EMBL/GenBank/DDBJ databases">
        <title>Legionella qingyii sp.nov., whole genome shotgun sequence.</title>
        <authorList>
            <person name="Wu H."/>
            <person name="Zhu Q."/>
            <person name="Hu C."/>
        </authorList>
    </citation>
    <scope>NUCLEOTIDE SEQUENCE [LARGE SCALE GENOMIC DNA]</scope>
    <source>
        <strain evidence="1 2">HEB18</strain>
    </source>
</reference>
<sequence>MTILYLVVFELQNVQPWVLHQRADLKKGFIRIGDDPVELKEIKDDGLLDGVAVNHVGQNMQIPIYMVEPAEVFSQDTCIESRIGEMHNLVTVTHDYFVVALSIVWFLVISFEHCQPIIGEDHLLMLSDCEVHVEGEVSVKIVTGHNVVLVVVVITEVKDFIVRAQAEHHLVKTIHDRFVYY</sequence>
<proteinExistence type="predicted"/>
<dbReference type="EMBL" id="QHJG01000016">
    <property type="protein sequence ID" value="PWY55574.1"/>
    <property type="molecule type" value="Genomic_DNA"/>
</dbReference>
<comment type="caution">
    <text evidence="1">The sequence shown here is derived from an EMBL/GenBank/DDBJ whole genome shotgun (WGS) entry which is preliminary data.</text>
</comment>
<gene>
    <name evidence="1" type="ORF">DGG96_10675</name>
</gene>
<dbReference type="Proteomes" id="UP000247152">
    <property type="component" value="Unassembled WGS sequence"/>
</dbReference>
<evidence type="ECO:0000313" key="1">
    <source>
        <dbReference type="EMBL" id="PWY55574.1"/>
    </source>
</evidence>